<dbReference type="AlphaFoldDB" id="A0A316W836"/>
<accession>A0A316W836</accession>
<feature type="compositionally biased region" description="Basic and acidic residues" evidence="6">
    <location>
        <begin position="54"/>
        <end position="65"/>
    </location>
</feature>
<dbReference type="Pfam" id="PF00010">
    <property type="entry name" value="HLH"/>
    <property type="match status" value="1"/>
</dbReference>
<evidence type="ECO:0000256" key="2">
    <source>
        <dbReference type="ARBA" id="ARBA00023125"/>
    </source>
</evidence>
<dbReference type="InterPro" id="IPR036638">
    <property type="entry name" value="HLH_DNA-bd_sf"/>
</dbReference>
<evidence type="ECO:0000313" key="9">
    <source>
        <dbReference type="Proteomes" id="UP000245783"/>
    </source>
</evidence>
<dbReference type="GO" id="GO:0045944">
    <property type="term" value="P:positive regulation of transcription by RNA polymerase II"/>
    <property type="evidence" value="ECO:0007669"/>
    <property type="project" value="TreeGrafter"/>
</dbReference>
<dbReference type="InParanoid" id="A0A316W836"/>
<reference evidence="8 9" key="1">
    <citation type="journal article" date="2018" name="Mol. Biol. Evol.">
        <title>Broad Genomic Sampling Reveals a Smut Pathogenic Ancestry of the Fungal Clade Ustilaginomycotina.</title>
        <authorList>
            <person name="Kijpornyongpan T."/>
            <person name="Mondo S.J."/>
            <person name="Barry K."/>
            <person name="Sandor L."/>
            <person name="Lee J."/>
            <person name="Lipzen A."/>
            <person name="Pangilinan J."/>
            <person name="LaButti K."/>
            <person name="Hainaut M."/>
            <person name="Henrissat B."/>
            <person name="Grigoriev I.V."/>
            <person name="Spatafora J.W."/>
            <person name="Aime M.C."/>
        </authorList>
    </citation>
    <scope>NUCLEOTIDE SEQUENCE [LARGE SCALE GENOMIC DNA]</scope>
    <source>
        <strain evidence="8 9">MCA 4658</strain>
    </source>
</reference>
<organism evidence="8 9">
    <name type="scientific">Ceraceosorus guamensis</name>
    <dbReference type="NCBI Taxonomy" id="1522189"/>
    <lineage>
        <taxon>Eukaryota</taxon>
        <taxon>Fungi</taxon>
        <taxon>Dikarya</taxon>
        <taxon>Basidiomycota</taxon>
        <taxon>Ustilaginomycotina</taxon>
        <taxon>Exobasidiomycetes</taxon>
        <taxon>Ceraceosorales</taxon>
        <taxon>Ceraceosoraceae</taxon>
        <taxon>Ceraceosorus</taxon>
    </lineage>
</organism>
<dbReference type="Gene3D" id="4.10.280.10">
    <property type="entry name" value="Helix-loop-helix DNA-binding domain"/>
    <property type="match status" value="1"/>
</dbReference>
<dbReference type="OrthoDB" id="8964853at2759"/>
<feature type="region of interest" description="Disordered" evidence="6">
    <location>
        <begin position="1"/>
        <end position="65"/>
    </location>
</feature>
<protein>
    <recommendedName>
        <fullName evidence="7">BHLH domain-containing protein</fullName>
    </recommendedName>
</protein>
<evidence type="ECO:0000256" key="3">
    <source>
        <dbReference type="ARBA" id="ARBA00023159"/>
    </source>
</evidence>
<dbReference type="PROSITE" id="PS50888">
    <property type="entry name" value="BHLH"/>
    <property type="match status" value="1"/>
</dbReference>
<dbReference type="InterPro" id="IPR011598">
    <property type="entry name" value="bHLH_dom"/>
</dbReference>
<gene>
    <name evidence="8" type="ORF">IE81DRAFT_242500</name>
</gene>
<dbReference type="EMBL" id="KZ819358">
    <property type="protein sequence ID" value="PWN44901.1"/>
    <property type="molecule type" value="Genomic_DNA"/>
</dbReference>
<dbReference type="SUPFAM" id="SSF47459">
    <property type="entry name" value="HLH, helix-loop-helix DNA-binding domain"/>
    <property type="match status" value="1"/>
</dbReference>
<dbReference type="GO" id="GO:0003677">
    <property type="term" value="F:DNA binding"/>
    <property type="evidence" value="ECO:0007669"/>
    <property type="project" value="UniProtKB-KW"/>
</dbReference>
<keyword evidence="3" id="KW-0010">Activator</keyword>
<keyword evidence="2" id="KW-0238">DNA-binding</keyword>
<dbReference type="FunFam" id="4.10.280.10:FF:000114">
    <property type="entry name" value="N-acetyl-gamma-glutamyl-phosphate partial"/>
    <property type="match status" value="1"/>
</dbReference>
<dbReference type="RefSeq" id="XP_025372061.1">
    <property type="nucleotide sequence ID" value="XM_025511238.1"/>
</dbReference>
<feature type="region of interest" description="Disordered" evidence="6">
    <location>
        <begin position="219"/>
        <end position="276"/>
    </location>
</feature>
<feature type="compositionally biased region" description="Polar residues" evidence="6">
    <location>
        <begin position="15"/>
        <end position="32"/>
    </location>
</feature>
<feature type="compositionally biased region" description="Polar residues" evidence="6">
    <location>
        <begin position="237"/>
        <end position="251"/>
    </location>
</feature>
<dbReference type="GeneID" id="37033108"/>
<dbReference type="PANTHER" id="PTHR10328">
    <property type="entry name" value="PROTEIN MAX MYC-ASSOCIATED FACTOR X"/>
    <property type="match status" value="1"/>
</dbReference>
<dbReference type="SMART" id="SM00353">
    <property type="entry name" value="HLH"/>
    <property type="match status" value="1"/>
</dbReference>
<keyword evidence="5" id="KW-0539">Nucleus</keyword>
<dbReference type="GO" id="GO:0003700">
    <property type="term" value="F:DNA-binding transcription factor activity"/>
    <property type="evidence" value="ECO:0007669"/>
    <property type="project" value="TreeGrafter"/>
</dbReference>
<name>A0A316W836_9BASI</name>
<evidence type="ECO:0000256" key="1">
    <source>
        <dbReference type="ARBA" id="ARBA00023015"/>
    </source>
</evidence>
<evidence type="ECO:0000313" key="8">
    <source>
        <dbReference type="EMBL" id="PWN44901.1"/>
    </source>
</evidence>
<keyword evidence="1" id="KW-0805">Transcription regulation</keyword>
<dbReference type="GO" id="GO:0046983">
    <property type="term" value="F:protein dimerization activity"/>
    <property type="evidence" value="ECO:0007669"/>
    <property type="project" value="InterPro"/>
</dbReference>
<dbReference type="Proteomes" id="UP000245783">
    <property type="component" value="Unassembled WGS sequence"/>
</dbReference>
<dbReference type="PANTHER" id="PTHR10328:SF3">
    <property type="entry name" value="PROTEIN MAX"/>
    <property type="match status" value="1"/>
</dbReference>
<feature type="domain" description="BHLH" evidence="7">
    <location>
        <begin position="57"/>
        <end position="109"/>
    </location>
</feature>
<evidence type="ECO:0000256" key="6">
    <source>
        <dbReference type="SAM" id="MobiDB-lite"/>
    </source>
</evidence>
<evidence type="ECO:0000256" key="4">
    <source>
        <dbReference type="ARBA" id="ARBA00023163"/>
    </source>
</evidence>
<proteinExistence type="predicted"/>
<sequence>MSALPVPSGRDRINSIASSSSFEGNLTPSSLGASKDAQPIAKKKRSGGGNKKGTSAERRATHNAVERARRETLNTRFLQLAANLPATAAVRRPSKSLIVNKSLAFVAESLAREPMYRGKIFDLAAQNEALRREANELRRQVGLEVHFEGPVNLDLPAPMADGTFDTVRRECIANLVAEGHDFAAAAEYDDDFSGSDGGRFVPDSAVDVSPYLSAQRYHPPAYGHAVGTPSDDGRPSTGYSHRPSTGYSSLPPSAMGMPQSASGLPPAPFSGAPQYNPITPTTQAIFNQMLGSLDIPPEGAHPYDQYAPAYSSENVNEDHHYMQAQLST</sequence>
<keyword evidence="9" id="KW-1185">Reference proteome</keyword>
<evidence type="ECO:0000259" key="7">
    <source>
        <dbReference type="PROSITE" id="PS50888"/>
    </source>
</evidence>
<dbReference type="GO" id="GO:0090575">
    <property type="term" value="C:RNA polymerase II transcription regulator complex"/>
    <property type="evidence" value="ECO:0007669"/>
    <property type="project" value="TreeGrafter"/>
</dbReference>
<evidence type="ECO:0000256" key="5">
    <source>
        <dbReference type="ARBA" id="ARBA00023242"/>
    </source>
</evidence>
<keyword evidence="4" id="KW-0804">Transcription</keyword>